<accession>A0A8W8N4U8</accession>
<dbReference type="PROSITE" id="PS50871">
    <property type="entry name" value="C1Q"/>
    <property type="match status" value="2"/>
</dbReference>
<dbReference type="GO" id="GO:0005581">
    <property type="term" value="C:collagen trimer"/>
    <property type="evidence" value="ECO:0007669"/>
    <property type="project" value="UniProtKB-KW"/>
</dbReference>
<proteinExistence type="predicted"/>
<protein>
    <recommendedName>
        <fullName evidence="4">C1q domain-containing protein</fullName>
    </recommendedName>
</protein>
<dbReference type="PANTHER" id="PTHR15427:SF33">
    <property type="entry name" value="COLLAGEN IV NC1 DOMAIN-CONTAINING PROTEIN"/>
    <property type="match status" value="1"/>
</dbReference>
<dbReference type="InterPro" id="IPR008983">
    <property type="entry name" value="Tumour_necrosis_fac-like_dom"/>
</dbReference>
<dbReference type="InterPro" id="IPR050392">
    <property type="entry name" value="Collagen/C1q_domain"/>
</dbReference>
<organism evidence="5 6">
    <name type="scientific">Magallana gigas</name>
    <name type="common">Pacific oyster</name>
    <name type="synonym">Crassostrea gigas</name>
    <dbReference type="NCBI Taxonomy" id="29159"/>
    <lineage>
        <taxon>Eukaryota</taxon>
        <taxon>Metazoa</taxon>
        <taxon>Spiralia</taxon>
        <taxon>Lophotrochozoa</taxon>
        <taxon>Mollusca</taxon>
        <taxon>Bivalvia</taxon>
        <taxon>Autobranchia</taxon>
        <taxon>Pteriomorphia</taxon>
        <taxon>Ostreida</taxon>
        <taxon>Ostreoidea</taxon>
        <taxon>Ostreidae</taxon>
        <taxon>Magallana</taxon>
    </lineage>
</organism>
<name>A0A8W8N4U8_MAGGI</name>
<dbReference type="Gene3D" id="2.60.120.40">
    <property type="match status" value="3"/>
</dbReference>
<evidence type="ECO:0000256" key="2">
    <source>
        <dbReference type="ARBA" id="ARBA00022525"/>
    </source>
</evidence>
<evidence type="ECO:0000313" key="5">
    <source>
        <dbReference type="EnsemblMetazoa" id="G5324.4:cds"/>
    </source>
</evidence>
<dbReference type="EnsemblMetazoa" id="G5324.4">
    <property type="protein sequence ID" value="G5324.4:cds"/>
    <property type="gene ID" value="G5324"/>
</dbReference>
<dbReference type="AlphaFoldDB" id="A0A8W8N4U8"/>
<dbReference type="Proteomes" id="UP000005408">
    <property type="component" value="Unassembled WGS sequence"/>
</dbReference>
<feature type="domain" description="C1q" evidence="4">
    <location>
        <begin position="482"/>
        <end position="611"/>
    </location>
</feature>
<keyword evidence="6" id="KW-1185">Reference proteome</keyword>
<dbReference type="SMART" id="SM00110">
    <property type="entry name" value="C1Q"/>
    <property type="match status" value="2"/>
</dbReference>
<feature type="signal peptide" evidence="3">
    <location>
        <begin position="1"/>
        <end position="21"/>
    </location>
</feature>
<dbReference type="InterPro" id="IPR045860">
    <property type="entry name" value="Snake_toxin-like_sf"/>
</dbReference>
<dbReference type="SUPFAM" id="SSF49842">
    <property type="entry name" value="TNF-like"/>
    <property type="match status" value="3"/>
</dbReference>
<dbReference type="InterPro" id="IPR001073">
    <property type="entry name" value="C1q_dom"/>
</dbReference>
<dbReference type="SUPFAM" id="SSF57302">
    <property type="entry name" value="Snake toxin-like"/>
    <property type="match status" value="1"/>
</dbReference>
<dbReference type="OMA" id="WRIGNDL"/>
<evidence type="ECO:0000259" key="4">
    <source>
        <dbReference type="PROSITE" id="PS50871"/>
    </source>
</evidence>
<keyword evidence="3" id="KW-0732">Signal</keyword>
<dbReference type="PRINTS" id="PR00007">
    <property type="entry name" value="COMPLEMNTC1Q"/>
</dbReference>
<keyword evidence="2" id="KW-0964">Secreted</keyword>
<evidence type="ECO:0000256" key="1">
    <source>
        <dbReference type="ARBA" id="ARBA00004613"/>
    </source>
</evidence>
<feature type="chain" id="PRO_5042432023" description="C1q domain-containing protein" evidence="3">
    <location>
        <begin position="22"/>
        <end position="611"/>
    </location>
</feature>
<feature type="domain" description="C1q" evidence="4">
    <location>
        <begin position="221"/>
        <end position="372"/>
    </location>
</feature>
<sequence>MIFFVWATFVALSNLPTRIEALQCLRCSDTFEPRLCNRIEACNKGEVCGVRLYRTDNGDTSFWTGCMSSLDCTKTVNRTVINSKRDGSSHIPGVVLCTECCVGDLCNSEGCGAVGYPTSRGPLCYDCRDIHAPHDCHKIAPCSSNEKCLVEERTVFGQRYFTSRCEHGQTCESLALYPSAFGRRRAVGDKCHQCCHGDLCNNNCNLGMAQHTNGVTASSTAQTVRSTTSAPVSSNVAFFAKTTLVSSSGRIIFNQTSVNIGGGYNAGSGLFTCPHAGIYMFAFGIDSHGYSVQTYLTRNGRAVGVAAITDPKMSSIDDSSTAFAVLRLNTNDEVVVQRDGSQDPNNGFFAGWQISPLDIDAVAFTVALNTSSYSSSQIPFNSVTYDNRGSYQSINHSFTALESGLYVIGLTGEQTRGQYGDLGIQINGNTGLNTFADSEGIHSDSSASLAVFNLNSGDNVRGAGSHFVGYRGTTTFSAYKVSNRSMPAFTALLSSDTSSTNIVFNDVIVNTHHDYDHLTGEFTCSVPGTYLFTWNAVTNGHSLRTRLVIQIKGGSHIDALDIVGEENKGDEYDSSTGVFIYSLNSGDTVRIVKITGTVEGGYSSFSGWMLF</sequence>
<evidence type="ECO:0000256" key="3">
    <source>
        <dbReference type="SAM" id="SignalP"/>
    </source>
</evidence>
<comment type="subcellular location">
    <subcellularLocation>
        <location evidence="1">Secreted</location>
    </subcellularLocation>
</comment>
<dbReference type="EnsemblMetazoa" id="G5324.6">
    <property type="protein sequence ID" value="G5324.6:cds"/>
    <property type="gene ID" value="G5324"/>
</dbReference>
<evidence type="ECO:0000313" key="6">
    <source>
        <dbReference type="Proteomes" id="UP000005408"/>
    </source>
</evidence>
<dbReference type="Pfam" id="PF00386">
    <property type="entry name" value="C1q"/>
    <property type="match status" value="3"/>
</dbReference>
<dbReference type="OrthoDB" id="6117751at2759"/>
<reference evidence="5" key="1">
    <citation type="submission" date="2022-08" db="UniProtKB">
        <authorList>
            <consortium name="EnsemblMetazoa"/>
        </authorList>
    </citation>
    <scope>IDENTIFICATION</scope>
    <source>
        <strain evidence="5">05x7-T-G4-1.051#20</strain>
    </source>
</reference>
<dbReference type="PANTHER" id="PTHR15427">
    <property type="entry name" value="EMILIN ELASTIN MICROFIBRIL INTERFACE-LOCATED PROTEIN ELASTIN MICROFIBRIL INTERFACER"/>
    <property type="match status" value="1"/>
</dbReference>